<dbReference type="EMBL" id="UZAF01000597">
    <property type="protein sequence ID" value="VDO06112.1"/>
    <property type="molecule type" value="Genomic_DNA"/>
</dbReference>
<dbReference type="PANTHER" id="PTHR45710">
    <property type="entry name" value="C-TYPE LECTIN DOMAIN-CONTAINING PROTEIN 180"/>
    <property type="match status" value="1"/>
</dbReference>
<feature type="domain" description="C-type lectin" evidence="3">
    <location>
        <begin position="170"/>
        <end position="318"/>
    </location>
</feature>
<evidence type="ECO:0000313" key="6">
    <source>
        <dbReference type="WBParaSite" id="HPLM_0000069301-mRNA-1"/>
    </source>
</evidence>
<feature type="signal peptide" evidence="2">
    <location>
        <begin position="1"/>
        <end position="17"/>
    </location>
</feature>
<dbReference type="SMART" id="SM00034">
    <property type="entry name" value="CLECT"/>
    <property type="match status" value="1"/>
</dbReference>
<protein>
    <submittedName>
        <fullName evidence="6">C-type lectin domain-containing protein</fullName>
    </submittedName>
</protein>
<dbReference type="WBParaSite" id="HPLM_0000069301-mRNA-1">
    <property type="protein sequence ID" value="HPLM_0000069301-mRNA-1"/>
    <property type="gene ID" value="HPLM_0000069301"/>
</dbReference>
<accession>A0A0N4VTS6</accession>
<feature type="compositionally biased region" description="Basic residues" evidence="1">
    <location>
        <begin position="83"/>
        <end position="92"/>
    </location>
</feature>
<dbReference type="InterPro" id="IPR016186">
    <property type="entry name" value="C-type_lectin-like/link_sf"/>
</dbReference>
<dbReference type="Gene3D" id="3.10.100.10">
    <property type="entry name" value="Mannose-Binding Protein A, subunit A"/>
    <property type="match status" value="1"/>
</dbReference>
<dbReference type="Proteomes" id="UP000268014">
    <property type="component" value="Unassembled WGS sequence"/>
</dbReference>
<reference evidence="6" key="1">
    <citation type="submission" date="2017-02" db="UniProtKB">
        <authorList>
            <consortium name="WormBaseParasite"/>
        </authorList>
    </citation>
    <scope>IDENTIFICATION</scope>
</reference>
<evidence type="ECO:0000313" key="5">
    <source>
        <dbReference type="Proteomes" id="UP000268014"/>
    </source>
</evidence>
<keyword evidence="2" id="KW-0732">Signal</keyword>
<feature type="region of interest" description="Disordered" evidence="1">
    <location>
        <begin position="63"/>
        <end position="93"/>
    </location>
</feature>
<dbReference type="AlphaFoldDB" id="A0A0N4VTS6"/>
<dbReference type="SUPFAM" id="SSF56436">
    <property type="entry name" value="C-type lectin-like"/>
    <property type="match status" value="1"/>
</dbReference>
<dbReference type="STRING" id="6290.A0A0N4VTS6"/>
<dbReference type="Pfam" id="PF00059">
    <property type="entry name" value="Lectin_C"/>
    <property type="match status" value="1"/>
</dbReference>
<name>A0A0N4VTS6_HAEPC</name>
<gene>
    <name evidence="4" type="ORF">HPLM_LOCUS694</name>
</gene>
<dbReference type="PROSITE" id="PS50041">
    <property type="entry name" value="C_TYPE_LECTIN_2"/>
    <property type="match status" value="1"/>
</dbReference>
<evidence type="ECO:0000313" key="4">
    <source>
        <dbReference type="EMBL" id="VDO06112.1"/>
    </source>
</evidence>
<evidence type="ECO:0000256" key="2">
    <source>
        <dbReference type="SAM" id="SignalP"/>
    </source>
</evidence>
<sequence>MSLNSLLLFVVVLRVAAFPVDQGDGSGLDCRCPCPEEVTTTSPAPVPAYQPYPHAVAAVPKSMKTRLPQQRPRRPLPPPPPPLRRKPLRRKNRADVDAVVAVVKKSPLLRLPLPPRPQQRQPLSLQPLCKHLHDHALAAVAEEEAAAGLQCNLLVLFQRELVCPDGWSRYQDSCYYVEKAKMSYGQAERACNEKGATLFVADSVEEFNELMRETPNFYWSWIGLGQAQTDSYPQWQVAGPDGSPMRCAVASDDFGVPAWGGYEGLDPAHLKWLIMPFSSVPNGWSSVSTCVGHYNVETYSSTYLYFYPCGSLFHSICERNSTLSSLV</sequence>
<evidence type="ECO:0000256" key="1">
    <source>
        <dbReference type="SAM" id="MobiDB-lite"/>
    </source>
</evidence>
<keyword evidence="5" id="KW-1185">Reference proteome</keyword>
<dbReference type="InterPro" id="IPR050828">
    <property type="entry name" value="C-type_lectin/matrix_domain"/>
</dbReference>
<dbReference type="OMA" id="GHYNVET"/>
<proteinExistence type="predicted"/>
<dbReference type="PANTHER" id="PTHR45710:SF8">
    <property type="entry name" value="RERATING FAMILY MEMBER 4"/>
    <property type="match status" value="1"/>
</dbReference>
<dbReference type="InterPro" id="IPR001304">
    <property type="entry name" value="C-type_lectin-like"/>
</dbReference>
<feature type="chain" id="PRO_5043123310" evidence="2">
    <location>
        <begin position="18"/>
        <end position="327"/>
    </location>
</feature>
<dbReference type="OrthoDB" id="6133475at2759"/>
<evidence type="ECO:0000259" key="3">
    <source>
        <dbReference type="PROSITE" id="PS50041"/>
    </source>
</evidence>
<reference evidence="4 5" key="2">
    <citation type="submission" date="2018-11" db="EMBL/GenBank/DDBJ databases">
        <authorList>
            <consortium name="Pathogen Informatics"/>
        </authorList>
    </citation>
    <scope>NUCLEOTIDE SEQUENCE [LARGE SCALE GENOMIC DNA]</scope>
    <source>
        <strain evidence="4 5">MHpl1</strain>
    </source>
</reference>
<organism evidence="6">
    <name type="scientific">Haemonchus placei</name>
    <name type="common">Barber's pole worm</name>
    <dbReference type="NCBI Taxonomy" id="6290"/>
    <lineage>
        <taxon>Eukaryota</taxon>
        <taxon>Metazoa</taxon>
        <taxon>Ecdysozoa</taxon>
        <taxon>Nematoda</taxon>
        <taxon>Chromadorea</taxon>
        <taxon>Rhabditida</taxon>
        <taxon>Rhabditina</taxon>
        <taxon>Rhabditomorpha</taxon>
        <taxon>Strongyloidea</taxon>
        <taxon>Trichostrongylidae</taxon>
        <taxon>Haemonchus</taxon>
    </lineage>
</organism>
<dbReference type="InterPro" id="IPR016187">
    <property type="entry name" value="CTDL_fold"/>
</dbReference>